<sequence length="116" mass="12777">MGRLYYSTNIDAIEIPDRVLAHLRTLTTTKLRRSESFTASFCHSGGRSTIWLHCSIPLRFEFDSAEPEALDREYLEELARSASASGGVVIDLTDSEVADRGPEPLRVAASHLGRAA</sequence>
<reference evidence="2 3" key="1">
    <citation type="submission" date="2020-08" db="EMBL/GenBank/DDBJ databases">
        <title>Sequencing the genomes of 1000 actinobacteria strains.</title>
        <authorList>
            <person name="Klenk H.-P."/>
        </authorList>
    </citation>
    <scope>NUCLEOTIDE SEQUENCE [LARGE SCALE GENOMIC DNA]</scope>
    <source>
        <strain evidence="2 3">DSM 12511</strain>
    </source>
</reference>
<evidence type="ECO:0000313" key="3">
    <source>
        <dbReference type="Proteomes" id="UP000537775"/>
    </source>
</evidence>
<name>A0A7X0KU85_9MICO</name>
<evidence type="ECO:0000259" key="1">
    <source>
        <dbReference type="Pfam" id="PF25355"/>
    </source>
</evidence>
<feature type="domain" description="DUF7882" evidence="1">
    <location>
        <begin position="1"/>
        <end position="90"/>
    </location>
</feature>
<comment type="caution">
    <text evidence="2">The sequence shown here is derived from an EMBL/GenBank/DDBJ whole genome shotgun (WGS) entry which is preliminary data.</text>
</comment>
<dbReference type="AlphaFoldDB" id="A0A7X0KU85"/>
<dbReference type="Proteomes" id="UP000537775">
    <property type="component" value="Unassembled WGS sequence"/>
</dbReference>
<protein>
    <recommendedName>
        <fullName evidence="1">DUF7882 domain-containing protein</fullName>
    </recommendedName>
</protein>
<dbReference type="EMBL" id="JACHML010000001">
    <property type="protein sequence ID" value="MBB6390843.1"/>
    <property type="molecule type" value="Genomic_DNA"/>
</dbReference>
<accession>A0A7X0KU85</accession>
<dbReference type="Pfam" id="PF25355">
    <property type="entry name" value="DUF7882"/>
    <property type="match status" value="1"/>
</dbReference>
<dbReference type="RefSeq" id="WP_184750050.1">
    <property type="nucleotide sequence ID" value="NZ_BAAAJR010000003.1"/>
</dbReference>
<gene>
    <name evidence="2" type="ORF">HD594_001156</name>
</gene>
<evidence type="ECO:0000313" key="2">
    <source>
        <dbReference type="EMBL" id="MBB6390843.1"/>
    </source>
</evidence>
<keyword evidence="3" id="KW-1185">Reference proteome</keyword>
<dbReference type="InterPro" id="IPR057204">
    <property type="entry name" value="DUF7882"/>
</dbReference>
<proteinExistence type="predicted"/>
<organism evidence="2 3">
    <name type="scientific">Microbacterium thalassium</name>
    <dbReference type="NCBI Taxonomy" id="362649"/>
    <lineage>
        <taxon>Bacteria</taxon>
        <taxon>Bacillati</taxon>
        <taxon>Actinomycetota</taxon>
        <taxon>Actinomycetes</taxon>
        <taxon>Micrococcales</taxon>
        <taxon>Microbacteriaceae</taxon>
        <taxon>Microbacterium</taxon>
    </lineage>
</organism>